<evidence type="ECO:0000256" key="1">
    <source>
        <dbReference type="SAM" id="MobiDB-lite"/>
    </source>
</evidence>
<proteinExistence type="predicted"/>
<comment type="caution">
    <text evidence="2">The sequence shown here is derived from an EMBL/GenBank/DDBJ whole genome shotgun (WGS) entry which is preliminary data.</text>
</comment>
<dbReference type="AlphaFoldDB" id="A0AAV7SA95"/>
<keyword evidence="3" id="KW-1185">Reference proteome</keyword>
<dbReference type="Proteomes" id="UP001066276">
    <property type="component" value="Chromosome 4_2"/>
</dbReference>
<evidence type="ECO:0000313" key="3">
    <source>
        <dbReference type="Proteomes" id="UP001066276"/>
    </source>
</evidence>
<reference evidence="2" key="1">
    <citation type="journal article" date="2022" name="bioRxiv">
        <title>Sequencing and chromosome-scale assembly of the giantPleurodeles waltlgenome.</title>
        <authorList>
            <person name="Brown T."/>
            <person name="Elewa A."/>
            <person name="Iarovenko S."/>
            <person name="Subramanian E."/>
            <person name="Araus A.J."/>
            <person name="Petzold A."/>
            <person name="Susuki M."/>
            <person name="Suzuki K.-i.T."/>
            <person name="Hayashi T."/>
            <person name="Toyoda A."/>
            <person name="Oliveira C."/>
            <person name="Osipova E."/>
            <person name="Leigh N.D."/>
            <person name="Simon A."/>
            <person name="Yun M.H."/>
        </authorList>
    </citation>
    <scope>NUCLEOTIDE SEQUENCE</scope>
    <source>
        <strain evidence="2">20211129_DDA</strain>
        <tissue evidence="2">Liver</tissue>
    </source>
</reference>
<feature type="region of interest" description="Disordered" evidence="1">
    <location>
        <begin position="112"/>
        <end position="185"/>
    </location>
</feature>
<accession>A0AAV7SA95</accession>
<dbReference type="EMBL" id="JANPWB010000008">
    <property type="protein sequence ID" value="KAJ1161018.1"/>
    <property type="molecule type" value="Genomic_DNA"/>
</dbReference>
<evidence type="ECO:0000313" key="2">
    <source>
        <dbReference type="EMBL" id="KAJ1161018.1"/>
    </source>
</evidence>
<protein>
    <submittedName>
        <fullName evidence="2">Uncharacterized protein</fullName>
    </submittedName>
</protein>
<feature type="compositionally biased region" description="Polar residues" evidence="1">
    <location>
        <begin position="113"/>
        <end position="134"/>
    </location>
</feature>
<name>A0AAV7SA95_PLEWA</name>
<gene>
    <name evidence="2" type="ORF">NDU88_001507</name>
</gene>
<sequence length="185" mass="18951">MPFRSRGKSLLPGCLAYTGPGGDLGSIDHPPPTRHAGHSFSSGRTGYAYALPTLPGSRWGRTSLLSGPNPTGHRDQAAPCSACLSAIMAWGPPRPLPLPLRFSPAPLAAAQASGCSSRGTGHLLSSSPQSRGQNHGSGGDSLLERHHRRSTLPQEAATATTNGLPRSTGPSGRPLVPALCDGATP</sequence>
<organism evidence="2 3">
    <name type="scientific">Pleurodeles waltl</name>
    <name type="common">Iberian ribbed newt</name>
    <dbReference type="NCBI Taxonomy" id="8319"/>
    <lineage>
        <taxon>Eukaryota</taxon>
        <taxon>Metazoa</taxon>
        <taxon>Chordata</taxon>
        <taxon>Craniata</taxon>
        <taxon>Vertebrata</taxon>
        <taxon>Euteleostomi</taxon>
        <taxon>Amphibia</taxon>
        <taxon>Batrachia</taxon>
        <taxon>Caudata</taxon>
        <taxon>Salamandroidea</taxon>
        <taxon>Salamandridae</taxon>
        <taxon>Pleurodelinae</taxon>
        <taxon>Pleurodeles</taxon>
    </lineage>
</organism>
<feature type="compositionally biased region" description="Polar residues" evidence="1">
    <location>
        <begin position="151"/>
        <end position="170"/>
    </location>
</feature>